<sequence>MNTILDQVNNICDEDFALQLFDSLQSIDSSAEISPYITCGGKMYYEWWIANQHGMSATIAEAVQNMFAGKLMSIL</sequence>
<name>A0A402AB07_9CHLR</name>
<dbReference type="OrthoDB" id="9888212at2"/>
<accession>A0A402AB07</accession>
<gene>
    <name evidence="1" type="ORF">KDK_00880</name>
</gene>
<comment type="caution">
    <text evidence="1">The sequence shown here is derived from an EMBL/GenBank/DDBJ whole genome shotgun (WGS) entry which is preliminary data.</text>
</comment>
<keyword evidence="2" id="KW-1185">Reference proteome</keyword>
<evidence type="ECO:0000313" key="1">
    <source>
        <dbReference type="EMBL" id="GCE16288.1"/>
    </source>
</evidence>
<dbReference type="EMBL" id="BIFS01000001">
    <property type="protein sequence ID" value="GCE16288.1"/>
    <property type="molecule type" value="Genomic_DNA"/>
</dbReference>
<dbReference type="RefSeq" id="WP_126548210.1">
    <property type="nucleotide sequence ID" value="NZ_BIFS01000001.1"/>
</dbReference>
<dbReference type="AlphaFoldDB" id="A0A402AB07"/>
<reference evidence="2" key="1">
    <citation type="submission" date="2018-12" db="EMBL/GenBank/DDBJ databases">
        <title>Tengunoibacter tsumagoiensis gen. nov., sp. nov., Dictyobacter kobayashii sp. nov., D. alpinus sp. nov., and D. joshuensis sp. nov. and description of Dictyobacteraceae fam. nov. within the order Ktedonobacterales isolated from Tengu-no-mugimeshi.</title>
        <authorList>
            <person name="Wang C.M."/>
            <person name="Zheng Y."/>
            <person name="Sakai Y."/>
            <person name="Toyoda A."/>
            <person name="Minakuchi Y."/>
            <person name="Abe K."/>
            <person name="Yokota A."/>
            <person name="Yabe S."/>
        </authorList>
    </citation>
    <scope>NUCLEOTIDE SEQUENCE [LARGE SCALE GENOMIC DNA]</scope>
    <source>
        <strain evidence="2">Uno11</strain>
    </source>
</reference>
<dbReference type="Proteomes" id="UP000287188">
    <property type="component" value="Unassembled WGS sequence"/>
</dbReference>
<evidence type="ECO:0000313" key="2">
    <source>
        <dbReference type="Proteomes" id="UP000287188"/>
    </source>
</evidence>
<protein>
    <submittedName>
        <fullName evidence="1">Uncharacterized protein</fullName>
    </submittedName>
</protein>
<organism evidence="1 2">
    <name type="scientific">Dictyobacter kobayashii</name>
    <dbReference type="NCBI Taxonomy" id="2014872"/>
    <lineage>
        <taxon>Bacteria</taxon>
        <taxon>Bacillati</taxon>
        <taxon>Chloroflexota</taxon>
        <taxon>Ktedonobacteria</taxon>
        <taxon>Ktedonobacterales</taxon>
        <taxon>Dictyobacteraceae</taxon>
        <taxon>Dictyobacter</taxon>
    </lineage>
</organism>
<proteinExistence type="predicted"/>